<evidence type="ECO:0000313" key="2">
    <source>
        <dbReference type="EMBL" id="BAE49672.1"/>
    </source>
</evidence>
<dbReference type="RefSeq" id="WP_011383310.1">
    <property type="nucleotide sequence ID" value="NC_007626.1"/>
</dbReference>
<reference evidence="2 3" key="1">
    <citation type="journal article" date="2005" name="DNA Res.">
        <title>Complete genome sequence of the facultative anaerobic magnetotactic bacterium Magnetospirillum sp. strain AMB-1.</title>
        <authorList>
            <person name="Matsunaga T."/>
            <person name="Okamura Y."/>
            <person name="Fukuda Y."/>
            <person name="Wahyudi A.T."/>
            <person name="Murase Y."/>
            <person name="Takeyama H."/>
        </authorList>
    </citation>
    <scope>NUCLEOTIDE SEQUENCE [LARGE SCALE GENOMIC DNA]</scope>
    <source>
        <strain evidence="3">ATCC 700264 / AMB-1</strain>
    </source>
</reference>
<evidence type="ECO:0000313" key="3">
    <source>
        <dbReference type="Proteomes" id="UP000007058"/>
    </source>
</evidence>
<accession>Q2W903</accession>
<dbReference type="Gene3D" id="2.60.120.330">
    <property type="entry name" value="B-lactam Antibiotic, Isopenicillin N Synthase, Chain"/>
    <property type="match status" value="1"/>
</dbReference>
<dbReference type="EMBL" id="AP007255">
    <property type="protein sequence ID" value="BAE49672.1"/>
    <property type="molecule type" value="Genomic_DNA"/>
</dbReference>
<dbReference type="InterPro" id="IPR027443">
    <property type="entry name" value="IPNS-like_sf"/>
</dbReference>
<dbReference type="Proteomes" id="UP000007058">
    <property type="component" value="Chromosome"/>
</dbReference>
<dbReference type="AlphaFoldDB" id="Q2W903"/>
<evidence type="ECO:0000259" key="1">
    <source>
        <dbReference type="Pfam" id="PF05118"/>
    </source>
</evidence>
<dbReference type="KEGG" id="mag:amb0868"/>
<protein>
    <recommendedName>
        <fullName evidence="1">Aspartyl/asparaginy/proline hydroxylase domain-containing protein</fullName>
    </recommendedName>
</protein>
<dbReference type="STRING" id="342108.amb0868"/>
<dbReference type="SUPFAM" id="SSF51197">
    <property type="entry name" value="Clavaminate synthase-like"/>
    <property type="match status" value="1"/>
</dbReference>
<dbReference type="InterPro" id="IPR007803">
    <property type="entry name" value="Asp/Arg/Pro-Hydrxlase"/>
</dbReference>
<dbReference type="Pfam" id="PF05118">
    <property type="entry name" value="Asp_Arg_Hydrox"/>
    <property type="match status" value="1"/>
</dbReference>
<dbReference type="OrthoDB" id="1441538at2"/>
<name>Q2W903_PARM1</name>
<sequence length="226" mass="24129">MAVTEASEVVRPAPEPLLPWQAMTMGSGLVLHGPADIACDHGALAAEFDRLDATLAQEERHCFGSCDGSWTSIPLTGWSGGEVVLAPLAQAIPAAAGFLSRLPGALVRAHYMRQGPGHVLDWHFEPQSIQDKECRLLVPIHAPPQAYTLLGHLAVAYPEGQAWTGDFNFPHKVVNPSDRDRIMLVVDVLSSPDLAALLPAALGEGRDLRTRLAGAARNALAMQRAA</sequence>
<feature type="domain" description="Aspartyl/asparaginy/proline hydroxylase" evidence="1">
    <location>
        <begin position="61"/>
        <end position="189"/>
    </location>
</feature>
<gene>
    <name evidence="2" type="ordered locus">amb0868</name>
</gene>
<proteinExistence type="predicted"/>
<keyword evidence="3" id="KW-1185">Reference proteome</keyword>
<dbReference type="HOGENOM" id="CLU_1217809_0_0_5"/>
<organism evidence="2 3">
    <name type="scientific">Paramagnetospirillum magneticum (strain ATCC 700264 / AMB-1)</name>
    <name type="common">Magnetospirillum magneticum</name>
    <dbReference type="NCBI Taxonomy" id="342108"/>
    <lineage>
        <taxon>Bacteria</taxon>
        <taxon>Pseudomonadati</taxon>
        <taxon>Pseudomonadota</taxon>
        <taxon>Alphaproteobacteria</taxon>
        <taxon>Rhodospirillales</taxon>
        <taxon>Magnetospirillaceae</taxon>
        <taxon>Paramagnetospirillum</taxon>
    </lineage>
</organism>